<evidence type="ECO:0000313" key="18">
    <source>
        <dbReference type="EMBL" id="TKA81107.1"/>
    </source>
</evidence>
<dbReference type="GO" id="GO:0004567">
    <property type="term" value="F:beta-mannosidase activity"/>
    <property type="evidence" value="ECO:0007669"/>
    <property type="project" value="UniProtKB-EC"/>
</dbReference>
<dbReference type="InterPro" id="IPR036156">
    <property type="entry name" value="Beta-gal/glucu_dom_sf"/>
</dbReference>
<dbReference type="GO" id="GO:0006516">
    <property type="term" value="P:glycoprotein catabolic process"/>
    <property type="evidence" value="ECO:0007669"/>
    <property type="project" value="TreeGrafter"/>
</dbReference>
<accession>A0A4U0XWE7</accession>
<dbReference type="Pfam" id="PF17753">
    <property type="entry name" value="Ig_mannosidase"/>
    <property type="match status" value="1"/>
</dbReference>
<dbReference type="InterPro" id="IPR050887">
    <property type="entry name" value="Beta-mannosidase_GH2"/>
</dbReference>
<evidence type="ECO:0000256" key="14">
    <source>
        <dbReference type="SAM" id="SignalP"/>
    </source>
</evidence>
<feature type="signal peptide" evidence="14">
    <location>
        <begin position="1"/>
        <end position="20"/>
    </location>
</feature>
<dbReference type="PANTHER" id="PTHR43730">
    <property type="entry name" value="BETA-MANNOSIDASE"/>
    <property type="match status" value="1"/>
</dbReference>
<dbReference type="InterPro" id="IPR041625">
    <property type="entry name" value="Beta-mannosidase_Ig"/>
</dbReference>
<dbReference type="Proteomes" id="UP000308768">
    <property type="component" value="Unassembled WGS sequence"/>
</dbReference>
<dbReference type="STRING" id="331657.A0A4U0XWE7"/>
<reference evidence="18 19" key="1">
    <citation type="submission" date="2017-03" db="EMBL/GenBank/DDBJ databases">
        <title>Genomes of endolithic fungi from Antarctica.</title>
        <authorList>
            <person name="Coleine C."/>
            <person name="Masonjones S."/>
            <person name="Stajich J.E."/>
        </authorList>
    </citation>
    <scope>NUCLEOTIDE SEQUENCE [LARGE SCALE GENOMIC DNA]</scope>
    <source>
        <strain evidence="18 19">CCFEE 5187</strain>
    </source>
</reference>
<evidence type="ECO:0000256" key="10">
    <source>
        <dbReference type="ARBA" id="ARBA00022801"/>
    </source>
</evidence>
<dbReference type="Pfam" id="PF22666">
    <property type="entry name" value="Glyco_hydro_2_N2"/>
    <property type="match status" value="1"/>
</dbReference>
<feature type="domain" description="Beta-mannosidase-like galactose-binding" evidence="17">
    <location>
        <begin position="31"/>
        <end position="109"/>
    </location>
</feature>
<protein>
    <recommendedName>
        <fullName evidence="7">Beta-mannosidase A</fullName>
        <ecNumber evidence="6">3.2.1.25</ecNumber>
    </recommendedName>
    <alternativeName>
        <fullName evidence="13">Mannanase A</fullName>
    </alternativeName>
</protein>
<feature type="chain" id="PRO_5020752765" description="Beta-mannosidase A" evidence="14">
    <location>
        <begin position="21"/>
        <end position="829"/>
    </location>
</feature>
<evidence type="ECO:0000256" key="1">
    <source>
        <dbReference type="ARBA" id="ARBA00000829"/>
    </source>
</evidence>
<keyword evidence="9 14" id="KW-0732">Signal</keyword>
<dbReference type="InterPro" id="IPR013783">
    <property type="entry name" value="Ig-like_fold"/>
</dbReference>
<dbReference type="InterPro" id="IPR041447">
    <property type="entry name" value="Mannosidase_ig"/>
</dbReference>
<keyword evidence="19" id="KW-1185">Reference proteome</keyword>
<keyword evidence="12" id="KW-0326">Glycosidase</keyword>
<dbReference type="PANTHER" id="PTHR43730:SF5">
    <property type="entry name" value="BETA-MANNOSIDASE A"/>
    <property type="match status" value="1"/>
</dbReference>
<evidence type="ECO:0000256" key="8">
    <source>
        <dbReference type="ARBA" id="ARBA00022525"/>
    </source>
</evidence>
<keyword evidence="8" id="KW-0964">Secreted</keyword>
<evidence type="ECO:0000259" key="17">
    <source>
        <dbReference type="Pfam" id="PF22666"/>
    </source>
</evidence>
<dbReference type="GO" id="GO:0005576">
    <property type="term" value="C:extracellular region"/>
    <property type="evidence" value="ECO:0007669"/>
    <property type="project" value="UniProtKB-SubCell"/>
</dbReference>
<evidence type="ECO:0000256" key="11">
    <source>
        <dbReference type="ARBA" id="ARBA00023180"/>
    </source>
</evidence>
<dbReference type="InterPro" id="IPR008979">
    <property type="entry name" value="Galactose-bd-like_sf"/>
</dbReference>
<dbReference type="UniPathway" id="UPA00280"/>
<feature type="domain" description="Beta-mannosidase Ig-fold" evidence="15">
    <location>
        <begin position="746"/>
        <end position="826"/>
    </location>
</feature>
<gene>
    <name evidence="18" type="ORF">B0A49_00402</name>
</gene>
<evidence type="ECO:0000256" key="13">
    <source>
        <dbReference type="ARBA" id="ARBA00031061"/>
    </source>
</evidence>
<dbReference type="AlphaFoldDB" id="A0A4U0XWE7"/>
<dbReference type="Gene3D" id="2.60.40.10">
    <property type="entry name" value="Immunoglobulins"/>
    <property type="match status" value="3"/>
</dbReference>
<evidence type="ECO:0000256" key="7">
    <source>
        <dbReference type="ARBA" id="ARBA00021795"/>
    </source>
</evidence>
<dbReference type="SUPFAM" id="SSF49785">
    <property type="entry name" value="Galactose-binding domain-like"/>
    <property type="match status" value="1"/>
</dbReference>
<comment type="caution">
    <text evidence="18">The sequence shown here is derived from an EMBL/GenBank/DDBJ whole genome shotgun (WGS) entry which is preliminary data.</text>
</comment>
<comment type="subunit">
    <text evidence="5">Homodimer.</text>
</comment>
<feature type="domain" description="Mannosidase Ig/CBM-like" evidence="16">
    <location>
        <begin position="643"/>
        <end position="729"/>
    </location>
</feature>
<comment type="catalytic activity">
    <reaction evidence="1">
        <text>Hydrolysis of terminal, non-reducing beta-D-mannose residues in beta-D-mannosides.</text>
        <dbReference type="EC" id="3.2.1.25"/>
    </reaction>
</comment>
<evidence type="ECO:0000256" key="5">
    <source>
        <dbReference type="ARBA" id="ARBA00011738"/>
    </source>
</evidence>
<comment type="subcellular location">
    <subcellularLocation>
        <location evidence="2">Secreted</location>
    </subcellularLocation>
</comment>
<dbReference type="SUPFAM" id="SSF49303">
    <property type="entry name" value="beta-Galactosidase/glucuronidase domain"/>
    <property type="match status" value="1"/>
</dbReference>
<comment type="similarity">
    <text evidence="4">Belongs to the glycosyl hydrolase 2 family. Beta-mannosidase A subfamily.</text>
</comment>
<proteinExistence type="inferred from homology"/>
<keyword evidence="11" id="KW-0325">Glycoprotein</keyword>
<evidence type="ECO:0000256" key="3">
    <source>
        <dbReference type="ARBA" id="ARBA00004740"/>
    </source>
</evidence>
<evidence type="ECO:0000256" key="2">
    <source>
        <dbReference type="ARBA" id="ARBA00004613"/>
    </source>
</evidence>
<evidence type="ECO:0000256" key="12">
    <source>
        <dbReference type="ARBA" id="ARBA00023295"/>
    </source>
</evidence>
<dbReference type="InterPro" id="IPR054593">
    <property type="entry name" value="Beta-mannosidase-like_N2"/>
</dbReference>
<evidence type="ECO:0000256" key="4">
    <source>
        <dbReference type="ARBA" id="ARBA00007483"/>
    </source>
</evidence>
<dbReference type="Pfam" id="PF17786">
    <property type="entry name" value="Mannosidase_ig"/>
    <property type="match status" value="1"/>
</dbReference>
<name>A0A4U0XWE7_9PEZI</name>
<dbReference type="Gene3D" id="2.60.120.260">
    <property type="entry name" value="Galactose-binding domain-like"/>
    <property type="match status" value="1"/>
</dbReference>
<keyword evidence="10" id="KW-0378">Hydrolase</keyword>
<evidence type="ECO:0000259" key="16">
    <source>
        <dbReference type="Pfam" id="PF17786"/>
    </source>
</evidence>
<evidence type="ECO:0000256" key="6">
    <source>
        <dbReference type="ARBA" id="ARBA00012754"/>
    </source>
</evidence>
<organism evidence="18 19">
    <name type="scientific">Cryomyces minteri</name>
    <dbReference type="NCBI Taxonomy" id="331657"/>
    <lineage>
        <taxon>Eukaryota</taxon>
        <taxon>Fungi</taxon>
        <taxon>Dikarya</taxon>
        <taxon>Ascomycota</taxon>
        <taxon>Pezizomycotina</taxon>
        <taxon>Dothideomycetes</taxon>
        <taxon>Dothideomycetes incertae sedis</taxon>
        <taxon>Cryomyces</taxon>
    </lineage>
</organism>
<dbReference type="FunFam" id="3.20.20.80:FF:000084">
    <property type="entry name" value="Beta-mannosidase A"/>
    <property type="match status" value="1"/>
</dbReference>
<evidence type="ECO:0000256" key="9">
    <source>
        <dbReference type="ARBA" id="ARBA00022729"/>
    </source>
</evidence>
<comment type="pathway">
    <text evidence="3">Glycan metabolism; N-glycan degradation.</text>
</comment>
<dbReference type="EC" id="3.2.1.25" evidence="6"/>
<dbReference type="InterPro" id="IPR017853">
    <property type="entry name" value="GH"/>
</dbReference>
<sequence>MLFWGSAVLAAASTTAPVASKKVMTLSGTAWTVTSPNFTDISIPGSLPSQAHLDLYKAQVIGDPHHGLKNFNLRWIAESNWTYTSAPMSGLALDATSTWLLFNGLDIFTRNPVLSINFGRAPNIANMIAGEPGQETWPVGVEIPYEFLNRQFILGIGATDAAMRYALTDIANKTVTSGSLGNINTTNSTNTGSTTIPDGTVELWWSNGLGPQTLYYLTLEVVDSKNSSIAAINKRLGFRTIVLNEGVITQQQLDRGIAPGNNWHFEVNGHEFYAKGSNFIPPDAFWPRVTETKMWQLFDSVVAGNQNMLKVWASGAYSPDYIYEIADSLGVLLWSEFEFGDALYPVNPEFLDNVREEAEYNVRQVNCHPSLALWAGGNELENLELHLVNNTAPEEFDRYQSEYETFFLDTLLPVVFDNSKSISYTSSSTSNGYIELNFSLPIPIVDRYYNLTPGSVYGETDFYNYDSSQAYNFSAYPVGRFSNKFGYHSMPSLQSWQQAIDPSDLYFNSSVIELRNQHYPPGNTNTSNFSNSSKGMGEMTIAAQRWYPVPNKTDSMANFSSWCHTTQIFQADFYSSEIQFYRRGSGLFNRQLGSLYWQLEDIWQAPTWAGIEYDGRWKVLHYIAKDIYQPVIISPFYNRTTGDLQVHVSSDLWTPATGFAGFSWYDWSGTQLNISTPMSAPVNVGAINTIRVLQTSTYDVLSGYDLANVVMKVETTVQGRLPNSNTITFFRHEKWFHPTPLSQAKLVDPGLTLSYSNSTKNFTVQATTGVAAWVWLDNPAGTLLNFDSNGFWLLPNLTKEVSYTLKNDTTGGEWVHRVTVESLWNNTLS</sequence>
<evidence type="ECO:0000313" key="19">
    <source>
        <dbReference type="Proteomes" id="UP000308768"/>
    </source>
</evidence>
<dbReference type="Gene3D" id="3.20.20.80">
    <property type="entry name" value="Glycosidases"/>
    <property type="match status" value="1"/>
</dbReference>
<evidence type="ECO:0000259" key="15">
    <source>
        <dbReference type="Pfam" id="PF17753"/>
    </source>
</evidence>
<dbReference type="EMBL" id="NAJN01000035">
    <property type="protein sequence ID" value="TKA81107.1"/>
    <property type="molecule type" value="Genomic_DNA"/>
</dbReference>
<dbReference type="OrthoDB" id="2866996at2759"/>
<dbReference type="SUPFAM" id="SSF51445">
    <property type="entry name" value="(Trans)glycosidases"/>
    <property type="match status" value="1"/>
</dbReference>